<dbReference type="Pfam" id="PF00326">
    <property type="entry name" value="Peptidase_S9"/>
    <property type="match status" value="1"/>
</dbReference>
<keyword evidence="5" id="KW-1185">Reference proteome</keyword>
<comment type="caution">
    <text evidence="4">The sequence shown here is derived from an EMBL/GenBank/DDBJ whole genome shotgun (WGS) entry which is preliminary data.</text>
</comment>
<dbReference type="OrthoDB" id="6388416at2"/>
<organism evidence="4 5">
    <name type="scientific">Flaviaesturariibacter aridisoli</name>
    <dbReference type="NCBI Taxonomy" id="2545761"/>
    <lineage>
        <taxon>Bacteria</taxon>
        <taxon>Pseudomonadati</taxon>
        <taxon>Bacteroidota</taxon>
        <taxon>Chitinophagia</taxon>
        <taxon>Chitinophagales</taxon>
        <taxon>Chitinophagaceae</taxon>
        <taxon>Flaviaestuariibacter</taxon>
    </lineage>
</organism>
<dbReference type="AlphaFoldDB" id="A0A4R4DNU8"/>
<dbReference type="PANTHER" id="PTHR42776">
    <property type="entry name" value="SERINE PEPTIDASE S9 FAMILY MEMBER"/>
    <property type="match status" value="1"/>
</dbReference>
<accession>A0A4R4DNU8</accession>
<sequence>MKKILLTLFLGGSLLAQAQDGLTYQLPPKAIADLLLAKPTPSVSVDDKAQWMLLAERNSYPSVEELGQPELRIAGLRLNPNNFSPTRQTYSNGFRLKHLASGKEHAVSGLPADLSAGPAQWNPSQTKVAFLSISANRVDLYVVDVATQKAVKINKQAVNNTLGSAFAWADDNTILYKAVVQPATAAPKKKITPRGPAVQQNLGKAAPSATFQDLIKTPYDEELFDFYATAQLTQWKGGVETKVGAPARYLSFSLSPDKNYLMMRTIRKPFSYLVTAGGFPSAVTLTDRAGKTVKVLAELPSSEGTPSGYDNTQNVPRAFDWRDDEPATITWAQPLDSGLIRKAVPHHDAVYALAAPFSGTPKELFKTEMRYRGATWGNSSVALVEEGLRSKQLSRIDVYHAGSGALAKLYDLSQTDAYNNPGSPVLHRNTWGRNVLLFTANGTKLLYNNPVGSSPQGDRPFLATLELQTGKREVLWRCPEGQYEYVADVIDAEKGLLLTRRESQQQAPNYYLRDLKAGSEKALTAFANPYPGLQGVTKQKIKYQRADSVDLTGDLYLPAGYNKEKDGPLPVIVWAYPREYQSAADAAQVRGSQYRFTTVSWASPVFWVTQGYAVLDNAEMPIVARTGARPNDNFRQQLVWNAEAAINKLADMGVGDRARVAVGGHSYGAFMTANLLAHTKLFKAGIARSGAYNRTLTPFGFQNEERTYWQAPEFYTEMSPFTYADAIKTPLLLIHGDSDDNPGTFPINSERLYNAIKGHGGTVRYVSLPYEAHSYRGRENLLHLLWEQNAWLEKYVKSPLTPEGGTKAKETF</sequence>
<keyword evidence="2" id="KW-0732">Signal</keyword>
<dbReference type="SUPFAM" id="SSF53474">
    <property type="entry name" value="alpha/beta-Hydrolases"/>
    <property type="match status" value="1"/>
</dbReference>
<dbReference type="InterPro" id="IPR001375">
    <property type="entry name" value="Peptidase_S9_cat"/>
</dbReference>
<keyword evidence="1" id="KW-0378">Hydrolase</keyword>
<protein>
    <submittedName>
        <fullName evidence="4">S9 family peptidase</fullName>
    </submittedName>
</protein>
<dbReference type="EMBL" id="SKFH01000084">
    <property type="protein sequence ID" value="TCZ63417.1"/>
    <property type="molecule type" value="Genomic_DNA"/>
</dbReference>
<proteinExistence type="predicted"/>
<dbReference type="RefSeq" id="WP_131854595.1">
    <property type="nucleotide sequence ID" value="NZ_SKFH01000084.1"/>
</dbReference>
<dbReference type="InterPro" id="IPR029058">
    <property type="entry name" value="AB_hydrolase_fold"/>
</dbReference>
<evidence type="ECO:0000259" key="3">
    <source>
        <dbReference type="Pfam" id="PF00326"/>
    </source>
</evidence>
<dbReference type="Gene3D" id="2.120.10.30">
    <property type="entry name" value="TolB, C-terminal domain"/>
    <property type="match status" value="1"/>
</dbReference>
<dbReference type="SUPFAM" id="SSF82171">
    <property type="entry name" value="DPP6 N-terminal domain-like"/>
    <property type="match status" value="1"/>
</dbReference>
<dbReference type="Gene3D" id="3.40.50.1820">
    <property type="entry name" value="alpha/beta hydrolase"/>
    <property type="match status" value="1"/>
</dbReference>
<gene>
    <name evidence="4" type="ORF">E0486_18650</name>
</gene>
<dbReference type="GO" id="GO:0004252">
    <property type="term" value="F:serine-type endopeptidase activity"/>
    <property type="evidence" value="ECO:0007669"/>
    <property type="project" value="TreeGrafter"/>
</dbReference>
<feature type="domain" description="Peptidase S9 prolyl oligopeptidase catalytic" evidence="3">
    <location>
        <begin position="644"/>
        <end position="797"/>
    </location>
</feature>
<evidence type="ECO:0000256" key="1">
    <source>
        <dbReference type="ARBA" id="ARBA00022801"/>
    </source>
</evidence>
<dbReference type="InterPro" id="IPR011042">
    <property type="entry name" value="6-blade_b-propeller_TolB-like"/>
</dbReference>
<feature type="signal peptide" evidence="2">
    <location>
        <begin position="1"/>
        <end position="18"/>
    </location>
</feature>
<name>A0A4R4DNU8_9BACT</name>
<evidence type="ECO:0000256" key="2">
    <source>
        <dbReference type="SAM" id="SignalP"/>
    </source>
</evidence>
<evidence type="ECO:0000313" key="4">
    <source>
        <dbReference type="EMBL" id="TCZ63417.1"/>
    </source>
</evidence>
<feature type="chain" id="PRO_5020731918" evidence="2">
    <location>
        <begin position="19"/>
        <end position="812"/>
    </location>
</feature>
<reference evidence="4 5" key="1">
    <citation type="submission" date="2019-03" db="EMBL/GenBank/DDBJ databases">
        <authorList>
            <person name="Kim M.K.M."/>
        </authorList>
    </citation>
    <scope>NUCLEOTIDE SEQUENCE [LARGE SCALE GENOMIC DNA]</scope>
    <source>
        <strain evidence="4 5">17J68-15</strain>
    </source>
</reference>
<dbReference type="PANTHER" id="PTHR42776:SF28">
    <property type="entry name" value="GLUTAMYL ENDOPEPTIDASE, CHLOROPLASTIC-RELATED"/>
    <property type="match status" value="1"/>
</dbReference>
<dbReference type="Proteomes" id="UP000295164">
    <property type="component" value="Unassembled WGS sequence"/>
</dbReference>
<dbReference type="GO" id="GO:0006508">
    <property type="term" value="P:proteolysis"/>
    <property type="evidence" value="ECO:0007669"/>
    <property type="project" value="InterPro"/>
</dbReference>
<evidence type="ECO:0000313" key="5">
    <source>
        <dbReference type="Proteomes" id="UP000295164"/>
    </source>
</evidence>